<dbReference type="EMBL" id="CP147404">
    <property type="protein sequence ID" value="WXB93965.1"/>
    <property type="molecule type" value="Genomic_DNA"/>
</dbReference>
<keyword evidence="9 14" id="KW-0067">ATP-binding</keyword>
<dbReference type="InterPro" id="IPR038726">
    <property type="entry name" value="PDDEXK_AddAB-type"/>
</dbReference>
<keyword evidence="17" id="KW-1185">Reference proteome</keyword>
<dbReference type="InterPro" id="IPR011604">
    <property type="entry name" value="PDDEXK-like_dom_sf"/>
</dbReference>
<feature type="binding site" evidence="14">
    <location>
        <position position="1130"/>
    </location>
    <ligand>
        <name>[4Fe-4S] cluster</name>
        <dbReference type="ChEBI" id="CHEBI:49883"/>
    </ligand>
</feature>
<organism evidence="16 17">
    <name type="scientific">Bacillus kandeliae</name>
    <dbReference type="NCBI Taxonomy" id="3129297"/>
    <lineage>
        <taxon>Bacteria</taxon>
        <taxon>Bacillati</taxon>
        <taxon>Bacillota</taxon>
        <taxon>Bacilli</taxon>
        <taxon>Bacillales</taxon>
        <taxon>Bacillaceae</taxon>
        <taxon>Bacillus</taxon>
    </lineage>
</organism>
<evidence type="ECO:0000256" key="10">
    <source>
        <dbReference type="ARBA" id="ARBA00023004"/>
    </source>
</evidence>
<dbReference type="Pfam" id="PF21445">
    <property type="entry name" value="ADDB_N"/>
    <property type="match status" value="1"/>
</dbReference>
<evidence type="ECO:0000256" key="5">
    <source>
        <dbReference type="ARBA" id="ARBA00022763"/>
    </source>
</evidence>
<evidence type="ECO:0000256" key="7">
    <source>
        <dbReference type="ARBA" id="ARBA00022806"/>
    </source>
</evidence>
<feature type="binding site" evidence="14">
    <location>
        <position position="1121"/>
    </location>
    <ligand>
        <name>[4Fe-4S] cluster</name>
        <dbReference type="ChEBI" id="CHEBI:49883"/>
    </ligand>
</feature>
<evidence type="ECO:0000256" key="4">
    <source>
        <dbReference type="ARBA" id="ARBA00022741"/>
    </source>
</evidence>
<evidence type="ECO:0000256" key="8">
    <source>
        <dbReference type="ARBA" id="ARBA00022839"/>
    </source>
</evidence>
<comment type="cofactor">
    <cofactor evidence="14">
        <name>[4Fe-4S] cluster</name>
        <dbReference type="ChEBI" id="CHEBI:49883"/>
    </cofactor>
    <text evidence="14">Binds 1 [4Fe-4S] cluster.</text>
</comment>
<keyword evidence="10 14" id="KW-0408">Iron</keyword>
<dbReference type="InterPro" id="IPR049035">
    <property type="entry name" value="ADDB_N"/>
</dbReference>
<comment type="function">
    <text evidence="14">The heterodimer acts as both an ATP-dependent DNA helicase and an ATP-dependent, dual-direction single-stranded exonuclease. Recognizes the chi site generating a DNA molecule suitable for the initiation of homologous recombination. The AddB subunit has 5' -&gt; 3' nuclease activity but not helicase activity.</text>
</comment>
<evidence type="ECO:0000259" key="15">
    <source>
        <dbReference type="PROSITE" id="PS51217"/>
    </source>
</evidence>
<comment type="miscellaneous">
    <text evidence="14">Despite having conserved helicase domains, this subunit does not have helicase activity.</text>
</comment>
<dbReference type="InterPro" id="IPR014140">
    <property type="entry name" value="DNA_helicase_suAddB"/>
</dbReference>
<keyword evidence="1 14" id="KW-0004">4Fe-4S</keyword>
<evidence type="ECO:0000313" key="17">
    <source>
        <dbReference type="Proteomes" id="UP001387364"/>
    </source>
</evidence>
<evidence type="ECO:0000256" key="9">
    <source>
        <dbReference type="ARBA" id="ARBA00022840"/>
    </source>
</evidence>
<dbReference type="InterPro" id="IPR027417">
    <property type="entry name" value="P-loop_NTPase"/>
</dbReference>
<evidence type="ECO:0000256" key="1">
    <source>
        <dbReference type="ARBA" id="ARBA00022485"/>
    </source>
</evidence>
<reference evidence="16 17" key="1">
    <citation type="submission" date="2024-02" db="EMBL/GenBank/DDBJ databases">
        <title>Seven novel Bacillus-like species.</title>
        <authorList>
            <person name="Liu G."/>
        </authorList>
    </citation>
    <scope>NUCLEOTIDE SEQUENCE [LARGE SCALE GENOMIC DNA]</scope>
    <source>
        <strain evidence="16 17">FJAT-52991</strain>
    </source>
</reference>
<dbReference type="Gene3D" id="6.10.140.1030">
    <property type="match status" value="1"/>
</dbReference>
<evidence type="ECO:0000313" key="16">
    <source>
        <dbReference type="EMBL" id="WXB93965.1"/>
    </source>
</evidence>
<evidence type="ECO:0000256" key="2">
    <source>
        <dbReference type="ARBA" id="ARBA00022722"/>
    </source>
</evidence>
<keyword evidence="11 14" id="KW-0411">Iron-sulfur</keyword>
<feature type="domain" description="UvrD-like helicase C-terminal" evidence="15">
    <location>
        <begin position="278"/>
        <end position="584"/>
    </location>
</feature>
<dbReference type="HAMAP" id="MF_01452">
    <property type="entry name" value="AddB_type1"/>
    <property type="match status" value="1"/>
</dbReference>
<keyword evidence="12 14" id="KW-0238">DNA-binding</keyword>
<feature type="binding site" evidence="14">
    <location>
        <position position="800"/>
    </location>
    <ligand>
        <name>[4Fe-4S] cluster</name>
        <dbReference type="ChEBI" id="CHEBI:49883"/>
    </ligand>
</feature>
<dbReference type="EC" id="3.1.-.-" evidence="14"/>
<evidence type="ECO:0000256" key="3">
    <source>
        <dbReference type="ARBA" id="ARBA00022723"/>
    </source>
</evidence>
<dbReference type="NCBIfam" id="TIGR02773">
    <property type="entry name" value="addB_Gpos"/>
    <property type="match status" value="1"/>
</dbReference>
<dbReference type="PANTHER" id="PTHR30591">
    <property type="entry name" value="RECBCD ENZYME SUBUNIT RECC"/>
    <property type="match status" value="1"/>
</dbReference>
<dbReference type="PROSITE" id="PS51217">
    <property type="entry name" value="UVRD_HELICASE_CTER"/>
    <property type="match status" value="1"/>
</dbReference>
<dbReference type="Gene3D" id="3.90.320.10">
    <property type="match status" value="1"/>
</dbReference>
<keyword evidence="2 14" id="KW-0540">Nuclease</keyword>
<keyword evidence="8 14" id="KW-0269">Exonuclease</keyword>
<feature type="binding site" evidence="14">
    <location>
        <position position="1124"/>
    </location>
    <ligand>
        <name>[4Fe-4S] cluster</name>
        <dbReference type="ChEBI" id="CHEBI:49883"/>
    </ligand>
</feature>
<keyword evidence="3 14" id="KW-0479">Metal-binding</keyword>
<dbReference type="RefSeq" id="WP_338753526.1">
    <property type="nucleotide sequence ID" value="NZ_CP147404.1"/>
</dbReference>
<dbReference type="GO" id="GO:0004386">
    <property type="term" value="F:helicase activity"/>
    <property type="evidence" value="ECO:0007669"/>
    <property type="project" value="UniProtKB-KW"/>
</dbReference>
<keyword evidence="13 14" id="KW-0234">DNA repair</keyword>
<dbReference type="Gene3D" id="3.40.50.300">
    <property type="entry name" value="P-loop containing nucleotide triphosphate hydrolases"/>
    <property type="match status" value="3"/>
</dbReference>
<evidence type="ECO:0000256" key="11">
    <source>
        <dbReference type="ARBA" id="ARBA00023014"/>
    </source>
</evidence>
<sequence>MSIQFILGRSGTGKTACILDEIKNQVKEQPIGDPVIYLVPEQMTFLSEYDLASDPALGGVIRAQVYSFTRLAWRVLQETGGMSRKHISSAGLNILIRKIIEDQKEDLKIFATAADKNGFISHVEAMLTEFKRYCVTPEELIETREEVQQQKGSKALADKLHDLQAIYSEFEKSLIGKYVDSEDYLRLLSEAVASSDYLKKSEVYIDGFHSFTPQEYEVIEQLMKHATRVTIALTVDEAFRTNIPEDTYLFRQTAETYSTLYELAKSSGVQVEEDQLLTMPRRYQEESLIHLEKNFDHRPVISYNDSTSICFLEATNRRAEIEGIAREIRKLAREDDYRYKQMAILVRNGHEYQQEIETVFHDYDLPFYIDKKSPMFNHPVIELIRATLEILASNWRYEPVFRAVKTDLLFPLKKDWHKLREQMDRLENYVLAYGIRGERWTNGEQWSYRRYRGLEGVNQVQTDEEQRIERELNELKLVISEPISRLSRRLKKAKTSRGFCEAFYLYLEELEVPRKLENLSMEAQERGDLITAREHSQAWSAVIELLDQYVEVLGEEVMTVKKFAATMDAGLETLKFSNVPAAVDQVMIANLELSRLANIDVAFIIGVNDGVLPGKMKEDGVLADDDRELLLSQGMKLAQSSKRKLLDEEFIAYKAFTTPSSRLYISYPTADEEGKALQPSLFIKRLKEMFPLAEERSLMNDPSELQEGEGLQYVCHPNPTLSYITTQLQLKRLGYPMYDYWWDVYNFYINTPEQKEKASVVFSSLFYKNKAEVLDEHVSKSLYGEEILASVSRMELFNSCPFSHFANHGLKLREREVYRLQAPDIGDLFHGALKWIAEEIEKRGLNWGKLTEKQCLQLAKEAVVHLGPKLQNQILLSSNRHLYIGRKLEQIIGRASYILSGQARVSGFAPVGIELGFGPQAELPPLSFTLKNGTKMALAGRIDRVDQARNNEEVYLRIIDYKSSGRDLDMTEVYYGFALQMLTYLDIVLTYSQQLVGEKAHPAGVLYFHVHNPMINSKQVMTIEKIEEEIFKSFKMKGLVLAEEEVVRLMDTSLEGGNSKIISAGINKSNGKLAKSSKVAHRQQFDQMRQHVRNIYQQSGDDIVAGRVDIAPYQYKKRTPCDFCSYRPVCQFDDMIEDNHYRTIVPHKKEEVFQKMSETRDERE</sequence>
<keyword evidence="7 14" id="KW-0347">Helicase</keyword>
<protein>
    <recommendedName>
        <fullName evidence="14">ATP-dependent helicase/deoxyribonuclease subunit B</fullName>
        <ecNumber evidence="14">3.1.-.-</ecNumber>
    </recommendedName>
    <alternativeName>
        <fullName evidence="14">ATP-dependent helicase/nuclease subunit AddB</fullName>
    </alternativeName>
</protein>
<dbReference type="PANTHER" id="PTHR30591:SF1">
    <property type="entry name" value="RECBCD ENZYME SUBUNIT RECC"/>
    <property type="match status" value="1"/>
</dbReference>
<evidence type="ECO:0000256" key="6">
    <source>
        <dbReference type="ARBA" id="ARBA00022801"/>
    </source>
</evidence>
<dbReference type="SUPFAM" id="SSF52540">
    <property type="entry name" value="P-loop containing nucleoside triphosphate hydrolases"/>
    <property type="match status" value="2"/>
</dbReference>
<accession>A0ABZ2N9J1</accession>
<evidence type="ECO:0000256" key="14">
    <source>
        <dbReference type="HAMAP-Rule" id="MF_01452"/>
    </source>
</evidence>
<comment type="cofactor">
    <cofactor evidence="14">
        <name>Mg(2+)</name>
        <dbReference type="ChEBI" id="CHEBI:18420"/>
    </cofactor>
</comment>
<evidence type="ECO:0000256" key="13">
    <source>
        <dbReference type="ARBA" id="ARBA00023204"/>
    </source>
</evidence>
<gene>
    <name evidence="14 16" type="primary">addB</name>
    <name evidence="16" type="ORF">WDJ61_04870</name>
</gene>
<dbReference type="Pfam" id="PF13361">
    <property type="entry name" value="UvrD_C"/>
    <property type="match status" value="1"/>
</dbReference>
<comment type="subunit">
    <text evidence="14">Heterodimer of AddA and AddB.</text>
</comment>
<proteinExistence type="inferred from homology"/>
<keyword evidence="4 14" id="KW-0547">Nucleotide-binding</keyword>
<dbReference type="InterPro" id="IPR014017">
    <property type="entry name" value="DNA_helicase_UvrD-like_C"/>
</dbReference>
<dbReference type="Proteomes" id="UP001387364">
    <property type="component" value="Chromosome"/>
</dbReference>
<comment type="similarity">
    <text evidence="14">Belongs to the helicase family. AddB/RexB type 1 subfamily.</text>
</comment>
<keyword evidence="5 14" id="KW-0227">DNA damage</keyword>
<keyword evidence="6 14" id="KW-0378">Hydrolase</keyword>
<dbReference type="Pfam" id="PF12705">
    <property type="entry name" value="PDDEXK_1"/>
    <property type="match status" value="1"/>
</dbReference>
<name>A0ABZ2N9J1_9BACI</name>
<evidence type="ECO:0000256" key="12">
    <source>
        <dbReference type="ARBA" id="ARBA00023125"/>
    </source>
</evidence>